<organism evidence="3 4">
    <name type="scientific">Variovorax terrae</name>
    <dbReference type="NCBI Taxonomy" id="2923278"/>
    <lineage>
        <taxon>Bacteria</taxon>
        <taxon>Pseudomonadati</taxon>
        <taxon>Pseudomonadota</taxon>
        <taxon>Betaproteobacteria</taxon>
        <taxon>Burkholderiales</taxon>
        <taxon>Comamonadaceae</taxon>
        <taxon>Variovorax</taxon>
    </lineage>
</organism>
<dbReference type="PANTHER" id="PTHR35882:SF2">
    <property type="entry name" value="PELA"/>
    <property type="match status" value="1"/>
</dbReference>
<dbReference type="AlphaFoldDB" id="A0A9X1VX51"/>
<evidence type="ECO:0000313" key="3">
    <source>
        <dbReference type="EMBL" id="MCJ0765431.1"/>
    </source>
</evidence>
<feature type="signal peptide" evidence="1">
    <location>
        <begin position="1"/>
        <end position="22"/>
    </location>
</feature>
<keyword evidence="1" id="KW-0732">Signal</keyword>
<keyword evidence="4" id="KW-1185">Reference proteome</keyword>
<dbReference type="GO" id="GO:0005975">
    <property type="term" value="P:carbohydrate metabolic process"/>
    <property type="evidence" value="ECO:0007669"/>
    <property type="project" value="InterPro"/>
</dbReference>
<evidence type="ECO:0000259" key="2">
    <source>
        <dbReference type="Pfam" id="PF03537"/>
    </source>
</evidence>
<dbReference type="EMBL" id="JALGBI010000003">
    <property type="protein sequence ID" value="MCJ0765431.1"/>
    <property type="molecule type" value="Genomic_DNA"/>
</dbReference>
<dbReference type="GO" id="GO:0016787">
    <property type="term" value="F:hydrolase activity"/>
    <property type="evidence" value="ECO:0007669"/>
    <property type="project" value="UniProtKB-KW"/>
</dbReference>
<proteinExistence type="predicted"/>
<dbReference type="Proteomes" id="UP001139447">
    <property type="component" value="Unassembled WGS sequence"/>
</dbReference>
<reference evidence="3" key="1">
    <citation type="submission" date="2022-03" db="EMBL/GenBank/DDBJ databases">
        <authorList>
            <person name="Woo C.Y."/>
        </authorList>
    </citation>
    <scope>NUCLEOTIDE SEQUENCE</scope>
    <source>
        <strain evidence="3">CYS-02</strain>
    </source>
</reference>
<dbReference type="PIRSF" id="PIRSF029570">
    <property type="entry name" value="UCP029570"/>
    <property type="match status" value="1"/>
</dbReference>
<evidence type="ECO:0000256" key="1">
    <source>
        <dbReference type="SAM" id="SignalP"/>
    </source>
</evidence>
<dbReference type="SUPFAM" id="SSF88713">
    <property type="entry name" value="Glycoside hydrolase/deacetylase"/>
    <property type="match status" value="1"/>
</dbReference>
<dbReference type="PANTHER" id="PTHR35882">
    <property type="entry name" value="PELA"/>
    <property type="match status" value="1"/>
</dbReference>
<feature type="chain" id="PRO_5040925091" evidence="1">
    <location>
        <begin position="23"/>
        <end position="928"/>
    </location>
</feature>
<feature type="domain" description="Glycoside-hydrolase family GH114 TIM-barrel" evidence="2">
    <location>
        <begin position="66"/>
        <end position="271"/>
    </location>
</feature>
<keyword evidence="3" id="KW-0378">Hydrolase</keyword>
<dbReference type="CDD" id="cd10922">
    <property type="entry name" value="CE4_PelA_like_C"/>
    <property type="match status" value="1"/>
</dbReference>
<dbReference type="Pfam" id="PF03537">
    <property type="entry name" value="Glyco_hydro_114"/>
    <property type="match status" value="1"/>
</dbReference>
<dbReference type="InterPro" id="IPR004352">
    <property type="entry name" value="GH114_TIM-barrel"/>
</dbReference>
<accession>A0A9X1VX51</accession>
<dbReference type="InterPro" id="IPR017853">
    <property type="entry name" value="GH"/>
</dbReference>
<dbReference type="Gene3D" id="3.20.20.70">
    <property type="entry name" value="Aldolase class I"/>
    <property type="match status" value="1"/>
</dbReference>
<gene>
    <name evidence="3" type="ORF">MMF98_19645</name>
</gene>
<comment type="caution">
    <text evidence="3">The sequence shown here is derived from an EMBL/GenBank/DDBJ whole genome shotgun (WGS) entry which is preliminary data.</text>
</comment>
<dbReference type="RefSeq" id="WP_243308815.1">
    <property type="nucleotide sequence ID" value="NZ_JALGBI010000003.1"/>
</dbReference>
<name>A0A9X1VX51_9BURK</name>
<protein>
    <submittedName>
        <fullName evidence="3">Bifunctional glycoside hydrolase 114/ polysaccharide deacetylase family protein</fullName>
    </submittedName>
</protein>
<dbReference type="SUPFAM" id="SSF51445">
    <property type="entry name" value="(Trans)glycosidases"/>
    <property type="match status" value="1"/>
</dbReference>
<dbReference type="InterPro" id="IPR011330">
    <property type="entry name" value="Glyco_hydro/deAcase_b/a-brl"/>
</dbReference>
<evidence type="ECO:0000313" key="4">
    <source>
        <dbReference type="Proteomes" id="UP001139447"/>
    </source>
</evidence>
<sequence>MRRLRLWLAAIAAVLIATGVHAAGTLGTFAFYYGRDIPWEALGAFDVAVVEPGHVGPTGWAHRLNPDTTVAAYVSVGEVHPTRPYFAQLRPEWKLGENRAWGSVVVDQAAPGWSAFYLAQVVRPLWQQGYRAFFLDTLDSFQLVAKTPQAQQRQVAGLAALVQEIKRAYPDARLILNRGFEILPQVHGQVDAVVAESLFQGWDAERKEYREVTAEDRDWLLAQLRKCRDEYRLPVVAIDYVPPENRALARETARRIKALGIVPWVATPELDNLGVGQVEVLPRQVLAIHDEPGNLSELATHEIHRVGTLPLNYLGLDAKYVYYGADEMRELAEQPLAGRYAGVVTWFNRGSFDETPALMKLLNAARVQGVPVVMVGALPGDTAMNAFGVDIGETKRSTTSLTLEKLSKYTGFEIEPKPLAASFTPATVRQGEVWLRVRSAQGERADVVAVTPWGGFAADRYWKVDLPQDNGERWVVDPIAFFRAALRVAPGVPVPDVTTETGRRLLMVHVDGDGFPSRAEIPGTPIAGEHLLREFLERYRWPSTISIIEGEVSPRGLYPALSAQMEATARRIFALPHVEIASHTWSHPFFWADSELGRAHGNAVMALPIPGYRYDPVREIVGARDYINTLAPPGKKTRMVLWSGDTQPLAEPVKLAYQAGLLNMNGGDTLITRAEPSLTLVGPLGMMKGDWFQVYAPNQNENVYTNDWTGPFYGYERMTETYEMTDLPLRLKPVDMYYHLYIVTKRASIASLHKVYGWAEARLKAQTLHPVYASEYAERVLDWRRATVARTDGGLELRGGRFLREWRIEADQPLPAFSPASGFAGHLRHASVEYLHASKSIANYDQGTRTSAGFYLESANARLISWTQDGALQRLAFEGHLPLNARLVAPGCELQGAVPGLRASRSGEALVIEGSQVGQTTVVLRCAG</sequence>
<dbReference type="InterPro" id="IPR013785">
    <property type="entry name" value="Aldolase_TIM"/>
</dbReference>
<dbReference type="InterPro" id="IPR016925">
    <property type="entry name" value="UCP029570"/>
</dbReference>